<evidence type="ECO:0000313" key="2">
    <source>
        <dbReference type="EMBL" id="SDD66361.1"/>
    </source>
</evidence>
<dbReference type="Gene3D" id="3.40.50.1010">
    <property type="entry name" value="5'-nuclease"/>
    <property type="match status" value="1"/>
</dbReference>
<dbReference type="InterPro" id="IPR002716">
    <property type="entry name" value="PIN_dom"/>
</dbReference>
<sequence length="127" mass="13914">MAGDADPIIYTLEAHERFAERFAPLFQRHAAGELVLAVTTVAVAEVLTGPLRAGEEALAKRYRGLLESWRVVELSSDIAESAARLREQYGLKLRDAIQLASALAINAEALVTHDRDFAQVRGMRVLG</sequence>
<protein>
    <submittedName>
        <fullName evidence="2">Predicted nucleic acid-binding protein, contains PIN domain</fullName>
    </submittedName>
</protein>
<organism evidence="2 3">
    <name type="scientific">Aquimonas voraii</name>
    <dbReference type="NCBI Taxonomy" id="265719"/>
    <lineage>
        <taxon>Bacteria</taxon>
        <taxon>Pseudomonadati</taxon>
        <taxon>Pseudomonadota</taxon>
        <taxon>Gammaproteobacteria</taxon>
        <taxon>Lysobacterales</taxon>
        <taxon>Lysobacteraceae</taxon>
        <taxon>Aquimonas</taxon>
    </lineage>
</organism>
<evidence type="ECO:0000259" key="1">
    <source>
        <dbReference type="Pfam" id="PF01850"/>
    </source>
</evidence>
<dbReference type="EMBL" id="FNAG01000005">
    <property type="protein sequence ID" value="SDD66361.1"/>
    <property type="molecule type" value="Genomic_DNA"/>
</dbReference>
<dbReference type="SUPFAM" id="SSF88723">
    <property type="entry name" value="PIN domain-like"/>
    <property type="match status" value="1"/>
</dbReference>
<dbReference type="Proteomes" id="UP000199603">
    <property type="component" value="Unassembled WGS sequence"/>
</dbReference>
<dbReference type="STRING" id="265719.SAMN04488509_10546"/>
<proteinExistence type="predicted"/>
<dbReference type="Pfam" id="PF01850">
    <property type="entry name" value="PIN"/>
    <property type="match status" value="1"/>
</dbReference>
<dbReference type="AlphaFoldDB" id="A0A1G6WKN9"/>
<name>A0A1G6WKN9_9GAMM</name>
<feature type="domain" description="PIN" evidence="1">
    <location>
        <begin position="5"/>
        <end position="121"/>
    </location>
</feature>
<dbReference type="InterPro" id="IPR029060">
    <property type="entry name" value="PIN-like_dom_sf"/>
</dbReference>
<keyword evidence="3" id="KW-1185">Reference proteome</keyword>
<evidence type="ECO:0000313" key="3">
    <source>
        <dbReference type="Proteomes" id="UP000199603"/>
    </source>
</evidence>
<gene>
    <name evidence="2" type="ORF">SAMN04488509_10546</name>
</gene>
<accession>A0A1G6WKN9</accession>
<reference evidence="2 3" key="1">
    <citation type="submission" date="2016-10" db="EMBL/GenBank/DDBJ databases">
        <authorList>
            <person name="de Groot N.N."/>
        </authorList>
    </citation>
    <scope>NUCLEOTIDE SEQUENCE [LARGE SCALE GENOMIC DNA]</scope>
    <source>
        <strain evidence="2 3">DSM 16957</strain>
    </source>
</reference>